<evidence type="ECO:0000313" key="1">
    <source>
        <dbReference type="EMBL" id="WJZ81521.1"/>
    </source>
</evidence>
<name>A0ABY9BGR1_VITVI</name>
<dbReference type="InterPro" id="IPR036396">
    <property type="entry name" value="Cyt_P450_sf"/>
</dbReference>
<dbReference type="Pfam" id="PF00067">
    <property type="entry name" value="p450"/>
    <property type="match status" value="1"/>
</dbReference>
<evidence type="ECO:0000313" key="2">
    <source>
        <dbReference type="Proteomes" id="UP001227230"/>
    </source>
</evidence>
<sequence>MGFDPLIFSTTSTPLISTEILNPRENPLDYNPKRFVDGDVDFKGQDSGFLPFGGGRRGCPSYSFGLATVEIALARLLYHFDWELPHGVEADDMDLNEIFGLATRKNSGLILVPRYNRDYEMKKNDT</sequence>
<dbReference type="PANTHER" id="PTHR47952">
    <property type="entry name" value="TRYPTAMINE 5-HYDROXYLASE"/>
    <property type="match status" value="1"/>
</dbReference>
<proteinExistence type="predicted"/>
<accession>A0ABY9BGR1</accession>
<dbReference type="InterPro" id="IPR001128">
    <property type="entry name" value="Cyt_P450"/>
</dbReference>
<dbReference type="Gene3D" id="1.10.630.10">
    <property type="entry name" value="Cytochrome P450"/>
    <property type="match status" value="1"/>
</dbReference>
<keyword evidence="2" id="KW-1185">Reference proteome</keyword>
<evidence type="ECO:0008006" key="3">
    <source>
        <dbReference type="Google" id="ProtNLM"/>
    </source>
</evidence>
<dbReference type="SUPFAM" id="SSF48264">
    <property type="entry name" value="Cytochrome P450"/>
    <property type="match status" value="1"/>
</dbReference>
<reference evidence="1 2" key="1">
    <citation type="journal article" date="2023" name="Hortic Res">
        <title>The complete reference genome for grapevine (Vitis vinifera L.) genetics and breeding.</title>
        <authorList>
            <person name="Shi X."/>
            <person name="Cao S."/>
            <person name="Wang X."/>
            <person name="Huang S."/>
            <person name="Wang Y."/>
            <person name="Liu Z."/>
            <person name="Liu W."/>
            <person name="Leng X."/>
            <person name="Peng Y."/>
            <person name="Wang N."/>
            <person name="Wang Y."/>
            <person name="Ma Z."/>
            <person name="Xu X."/>
            <person name="Zhang F."/>
            <person name="Xue H."/>
            <person name="Zhong H."/>
            <person name="Wang Y."/>
            <person name="Zhang K."/>
            <person name="Velt A."/>
            <person name="Avia K."/>
            <person name="Holtgrawe D."/>
            <person name="Grimplet J."/>
            <person name="Matus J.T."/>
            <person name="Ware D."/>
            <person name="Wu X."/>
            <person name="Wang H."/>
            <person name="Liu C."/>
            <person name="Fang Y."/>
            <person name="Rustenholz C."/>
            <person name="Cheng Z."/>
            <person name="Xiao H."/>
            <person name="Zhou Y."/>
        </authorList>
    </citation>
    <scope>NUCLEOTIDE SEQUENCE [LARGE SCALE GENOMIC DNA]</scope>
    <source>
        <strain evidence="2">cv. Pinot noir / PN40024</strain>
        <tissue evidence="1">Leaf</tissue>
    </source>
</reference>
<dbReference type="Proteomes" id="UP001227230">
    <property type="component" value="Chromosome 1"/>
</dbReference>
<protein>
    <recommendedName>
        <fullName evidence="3">Cytochrome P450 71A1</fullName>
    </recommendedName>
</protein>
<gene>
    <name evidence="1" type="ORF">VitviT2T_001360</name>
</gene>
<organism evidence="1 2">
    <name type="scientific">Vitis vinifera</name>
    <name type="common">Grape</name>
    <dbReference type="NCBI Taxonomy" id="29760"/>
    <lineage>
        <taxon>Eukaryota</taxon>
        <taxon>Viridiplantae</taxon>
        <taxon>Streptophyta</taxon>
        <taxon>Embryophyta</taxon>
        <taxon>Tracheophyta</taxon>
        <taxon>Spermatophyta</taxon>
        <taxon>Magnoliopsida</taxon>
        <taxon>eudicotyledons</taxon>
        <taxon>Gunneridae</taxon>
        <taxon>Pentapetalae</taxon>
        <taxon>rosids</taxon>
        <taxon>Vitales</taxon>
        <taxon>Vitaceae</taxon>
        <taxon>Viteae</taxon>
        <taxon>Vitis</taxon>
    </lineage>
</organism>
<dbReference type="PANTHER" id="PTHR47952:SF1">
    <property type="entry name" value="TRYPTAMINE 5-HYDROXYLASE"/>
    <property type="match status" value="1"/>
</dbReference>
<dbReference type="EMBL" id="CP126648">
    <property type="protein sequence ID" value="WJZ81521.1"/>
    <property type="molecule type" value="Genomic_DNA"/>
</dbReference>